<proteinExistence type="predicted"/>
<accession>A0A8S2H2B1</accession>
<dbReference type="EMBL" id="CAJNOK010001384">
    <property type="protein sequence ID" value="CAF0809040.1"/>
    <property type="molecule type" value="Genomic_DNA"/>
</dbReference>
<evidence type="ECO:0000313" key="3">
    <source>
        <dbReference type="Proteomes" id="UP000682733"/>
    </source>
</evidence>
<evidence type="ECO:0000313" key="1">
    <source>
        <dbReference type="EMBL" id="CAF0809040.1"/>
    </source>
</evidence>
<gene>
    <name evidence="1" type="ORF">OVA965_LOCUS5050</name>
    <name evidence="2" type="ORF">TMI583_LOCUS5048</name>
</gene>
<comment type="caution">
    <text evidence="2">The sequence shown here is derived from an EMBL/GenBank/DDBJ whole genome shotgun (WGS) entry which is preliminary data.</text>
</comment>
<protein>
    <submittedName>
        <fullName evidence="2">Uncharacterized protein</fullName>
    </submittedName>
</protein>
<evidence type="ECO:0000313" key="2">
    <source>
        <dbReference type="EMBL" id="CAF3592833.1"/>
    </source>
</evidence>
<dbReference type="AlphaFoldDB" id="A0A8S2H2B1"/>
<dbReference type="Proteomes" id="UP000677228">
    <property type="component" value="Unassembled WGS sequence"/>
</dbReference>
<reference evidence="2" key="1">
    <citation type="submission" date="2021-02" db="EMBL/GenBank/DDBJ databases">
        <authorList>
            <person name="Nowell W R."/>
        </authorList>
    </citation>
    <scope>NUCLEOTIDE SEQUENCE</scope>
</reference>
<dbReference type="Proteomes" id="UP000682733">
    <property type="component" value="Unassembled WGS sequence"/>
</dbReference>
<name>A0A8S2H2B1_9BILA</name>
<organism evidence="2 3">
    <name type="scientific">Didymodactylos carnosus</name>
    <dbReference type="NCBI Taxonomy" id="1234261"/>
    <lineage>
        <taxon>Eukaryota</taxon>
        <taxon>Metazoa</taxon>
        <taxon>Spiralia</taxon>
        <taxon>Gnathifera</taxon>
        <taxon>Rotifera</taxon>
        <taxon>Eurotatoria</taxon>
        <taxon>Bdelloidea</taxon>
        <taxon>Philodinida</taxon>
        <taxon>Philodinidae</taxon>
        <taxon>Didymodactylos</taxon>
    </lineage>
</organism>
<sequence>MRYRSPVYKLRIGMPVTGLPVGTGFWRAIDNFMSAVGGMRCMTAEKWAEIFLTGDFEMFVQDDRGGKQGESFFDVPPELEIPAKLYVAEASSQKSTVFKALDLSNYIDSQYYELTNTNKSNNELIRSERMCRLDMRRWECKFESNTQRPYFQGHDRADVLAYRKEFLSYFLSRKNNYYLVNIGDQPIWSIPTQQPRILICKFEYQIHKAFCNMSPAFPRCLCHVDSTFRSGEVFAKRWIYDDNHTATATISSGTNLYFKNDTILSQFERLFRMLEFKTEYKNHHIDIFVGNARTHTARQYSIHDFGKNINTRCPVDHIEFSDKNGVKQSRHCYIESGPNKNKSKGLLKIVKKLNVSVQCKLDQLRNFLGQHPAFQNVSGLVLRLLCNAYVIVFV</sequence>
<dbReference type="EMBL" id="CAJOBA010001384">
    <property type="protein sequence ID" value="CAF3592833.1"/>
    <property type="molecule type" value="Genomic_DNA"/>
</dbReference>